<dbReference type="EC" id="2.7.1.71" evidence="1"/>
<dbReference type="HAMAP" id="MF_00109">
    <property type="entry name" value="Shikimate_kinase"/>
    <property type="match status" value="1"/>
</dbReference>
<dbReference type="UniPathway" id="UPA00053">
    <property type="reaction ID" value="UER00088"/>
</dbReference>
<comment type="subcellular location">
    <subcellularLocation>
        <location evidence="1">Cytoplasm</location>
    </subcellularLocation>
</comment>
<organism evidence="2 3">
    <name type="scientific">Tremblaya princeps</name>
    <dbReference type="NCBI Taxonomy" id="189385"/>
    <lineage>
        <taxon>Bacteria</taxon>
        <taxon>Pseudomonadati</taxon>
        <taxon>Pseudomonadota</taxon>
        <taxon>Betaproteobacteria</taxon>
        <taxon>Candidatus Tremblayella</taxon>
    </lineage>
</organism>
<comment type="pathway">
    <text evidence="1">Metabolic intermediate biosynthesis; chorismate biosynthesis; chorismate from D-erythrose 4-phosphate and phosphoenolpyruvate: step 5/7.</text>
</comment>
<feature type="binding site" evidence="1">
    <location>
        <position position="139"/>
    </location>
    <ligand>
        <name>substrate</name>
    </ligand>
</feature>
<keyword evidence="1 2" id="KW-0418">Kinase</keyword>
<dbReference type="GO" id="GO:0004765">
    <property type="term" value="F:shikimate kinase activity"/>
    <property type="evidence" value="ECO:0007669"/>
    <property type="project" value="UniProtKB-UniRule"/>
</dbReference>
<reference evidence="3" key="1">
    <citation type="submission" date="2016-01" db="EMBL/GenBank/DDBJ databases">
        <authorList>
            <person name="Husnik F."/>
        </authorList>
    </citation>
    <scope>NUCLEOTIDE SEQUENCE [LARGE SCALE GENOMIC DNA]</scope>
</reference>
<dbReference type="EMBL" id="LN999056">
    <property type="protein sequence ID" value="CUX79162.1"/>
    <property type="molecule type" value="Genomic_DNA"/>
</dbReference>
<dbReference type="Proteomes" id="UP000075241">
    <property type="component" value="Chromosome I"/>
</dbReference>
<keyword evidence="1" id="KW-0057">Aromatic amino acid biosynthesis</keyword>
<keyword evidence="1" id="KW-0547">Nucleotide-binding</keyword>
<dbReference type="Pfam" id="PF01202">
    <property type="entry name" value="SKI"/>
    <property type="match status" value="1"/>
</dbReference>
<feature type="binding site" evidence="1">
    <location>
        <position position="44"/>
    </location>
    <ligand>
        <name>substrate</name>
    </ligand>
</feature>
<dbReference type="SUPFAM" id="SSF52540">
    <property type="entry name" value="P-loop containing nucleoside triphosphate hydrolases"/>
    <property type="match status" value="1"/>
</dbReference>
<keyword evidence="1" id="KW-0067">ATP-binding</keyword>
<feature type="binding site" evidence="1">
    <location>
        <position position="125"/>
    </location>
    <ligand>
        <name>ATP</name>
        <dbReference type="ChEBI" id="CHEBI:30616"/>
    </ligand>
</feature>
<comment type="function">
    <text evidence="1">Catalyzes the specific phosphorylation of the 3-hydroxyl group of shikimic acid using ATP as a cosubstrate.</text>
</comment>
<keyword evidence="1" id="KW-0479">Metal-binding</keyword>
<dbReference type="AlphaFoldDB" id="A0A143WNU4"/>
<protein>
    <recommendedName>
        <fullName evidence="1">Shikimate kinase</fullName>
        <shortName evidence="1">SK</shortName>
        <ecNumber evidence="1">2.7.1.71</ecNumber>
    </recommendedName>
</protein>
<dbReference type="GO" id="GO:0009423">
    <property type="term" value="P:chorismate biosynthetic process"/>
    <property type="evidence" value="ECO:0007669"/>
    <property type="project" value="UniProtKB-UniRule"/>
</dbReference>
<dbReference type="InterPro" id="IPR031322">
    <property type="entry name" value="Shikimate/glucono_kinase"/>
</dbReference>
<name>A0A143WNU4_TREPR</name>
<accession>A0A143WNU4</accession>
<feature type="binding site" evidence="1">
    <location>
        <position position="87"/>
    </location>
    <ligand>
        <name>substrate</name>
    </ligand>
</feature>
<feature type="binding site" evidence="1">
    <location>
        <position position="68"/>
    </location>
    <ligand>
        <name>substrate</name>
    </ligand>
</feature>
<dbReference type="GO" id="GO:0005737">
    <property type="term" value="C:cytoplasm"/>
    <property type="evidence" value="ECO:0007669"/>
    <property type="project" value="UniProtKB-SubCell"/>
</dbReference>
<dbReference type="PRINTS" id="PR01100">
    <property type="entry name" value="SHIKIMTKNASE"/>
</dbReference>
<comment type="catalytic activity">
    <reaction evidence="1">
        <text>shikimate + ATP = 3-phosphoshikimate + ADP + H(+)</text>
        <dbReference type="Rhea" id="RHEA:13121"/>
        <dbReference type="ChEBI" id="CHEBI:15378"/>
        <dbReference type="ChEBI" id="CHEBI:30616"/>
        <dbReference type="ChEBI" id="CHEBI:36208"/>
        <dbReference type="ChEBI" id="CHEBI:145989"/>
        <dbReference type="ChEBI" id="CHEBI:456216"/>
        <dbReference type="EC" id="2.7.1.71"/>
    </reaction>
</comment>
<dbReference type="GO" id="GO:0009073">
    <property type="term" value="P:aromatic amino acid family biosynthetic process"/>
    <property type="evidence" value="ECO:0007669"/>
    <property type="project" value="UniProtKB-KW"/>
</dbReference>
<comment type="caution">
    <text evidence="1">Lacks conserved residue(s) required for the propagation of feature annotation.</text>
</comment>
<keyword evidence="1" id="KW-0460">Magnesium</keyword>
<comment type="cofactor">
    <cofactor evidence="1">
        <name>Mg(2+)</name>
        <dbReference type="ChEBI" id="CHEBI:18420"/>
    </cofactor>
    <text evidence="1">Binds 1 Mg(2+) ion per subunit.</text>
</comment>
<evidence type="ECO:0000313" key="2">
    <source>
        <dbReference type="EMBL" id="CUX79162.1"/>
    </source>
</evidence>
<sequence>MRLVSHQVGCWRTAIALVGPMGAGKTTLGCIVSRSFRVQSTDTDLALEECLGVRIWQVFAHLGELQFRKWEFQVGACSLAPVNSHGGGIVSLSQCRCRLRRALCVHLDGNPGDIACNVGASCRERPLYRAFDRSLRALRDPMYRSSATASLPRGGLTAPQAACNLLLSVQP</sequence>
<keyword evidence="1" id="KW-0028">Amino-acid biosynthesis</keyword>
<keyword evidence="1 2" id="KW-0808">Transferase</keyword>
<dbReference type="GO" id="GO:0005524">
    <property type="term" value="F:ATP binding"/>
    <property type="evidence" value="ECO:0007669"/>
    <property type="project" value="UniProtKB-UniRule"/>
</dbReference>
<proteinExistence type="inferred from homology"/>
<comment type="similarity">
    <text evidence="1">Belongs to the shikimate kinase family.</text>
</comment>
<gene>
    <name evidence="1 2" type="primary">aroK</name>
    <name evidence="2" type="ORF">FVIR_TP00123</name>
</gene>
<feature type="binding site" evidence="1">
    <location>
        <begin position="22"/>
        <end position="27"/>
    </location>
    <ligand>
        <name>ATP</name>
        <dbReference type="ChEBI" id="CHEBI:30616"/>
    </ligand>
</feature>
<dbReference type="GO" id="GO:0000287">
    <property type="term" value="F:magnesium ion binding"/>
    <property type="evidence" value="ECO:0007669"/>
    <property type="project" value="UniProtKB-UniRule"/>
</dbReference>
<dbReference type="GO" id="GO:0008652">
    <property type="term" value="P:amino acid biosynthetic process"/>
    <property type="evidence" value="ECO:0007669"/>
    <property type="project" value="UniProtKB-KW"/>
</dbReference>
<evidence type="ECO:0000256" key="1">
    <source>
        <dbReference type="HAMAP-Rule" id="MF_00109"/>
    </source>
</evidence>
<dbReference type="PATRIC" id="fig|189385.6.peg.149"/>
<dbReference type="InterPro" id="IPR027417">
    <property type="entry name" value="P-loop_NTPase"/>
</dbReference>
<comment type="subunit">
    <text evidence="1">Monomer.</text>
</comment>
<dbReference type="InterPro" id="IPR000623">
    <property type="entry name" value="Shikimate_kinase/TSH1"/>
</dbReference>
<dbReference type="Gene3D" id="3.40.50.300">
    <property type="entry name" value="P-loop containing nucleotide triphosphate hydrolases"/>
    <property type="match status" value="1"/>
</dbReference>
<keyword evidence="1" id="KW-0963">Cytoplasm</keyword>
<evidence type="ECO:0000313" key="3">
    <source>
        <dbReference type="Proteomes" id="UP000075241"/>
    </source>
</evidence>
<feature type="binding site" evidence="1">
    <location>
        <position position="26"/>
    </location>
    <ligand>
        <name>Mg(2+)</name>
        <dbReference type="ChEBI" id="CHEBI:18420"/>
    </ligand>
</feature>